<dbReference type="Pfam" id="PF01369">
    <property type="entry name" value="Sec7"/>
    <property type="match status" value="1"/>
</dbReference>
<dbReference type="GO" id="GO:0012505">
    <property type="term" value="C:endomembrane system"/>
    <property type="evidence" value="ECO:0007669"/>
    <property type="project" value="UniProtKB-ARBA"/>
</dbReference>
<evidence type="ECO:0000313" key="3">
    <source>
        <dbReference type="EMBL" id="AGE96127.1"/>
    </source>
</evidence>
<dbReference type="VEuPathDB" id="MicrosporidiaDB:AEWD_101070"/>
<protein>
    <submittedName>
        <fullName evidence="3">Arf guanine nucleotide exchange factor</fullName>
    </submittedName>
</protein>
<dbReference type="PROSITE" id="PS50190">
    <property type="entry name" value="SEC7"/>
    <property type="match status" value="1"/>
</dbReference>
<accession>M1K9X3</accession>
<dbReference type="SMART" id="SM00222">
    <property type="entry name" value="Sec7"/>
    <property type="match status" value="1"/>
</dbReference>
<evidence type="ECO:0000259" key="2">
    <source>
        <dbReference type="PROSITE" id="PS50190"/>
    </source>
</evidence>
<dbReference type="GO" id="GO:0005737">
    <property type="term" value="C:cytoplasm"/>
    <property type="evidence" value="ECO:0007669"/>
    <property type="project" value="UniProtKB-ARBA"/>
</dbReference>
<dbReference type="Gene3D" id="1.10.1000.11">
    <property type="entry name" value="Arf Nucleotide-binding Site Opener,domain 2"/>
    <property type="match status" value="1"/>
</dbReference>
<name>M1K9X3_ENCCN</name>
<dbReference type="InterPro" id="IPR000904">
    <property type="entry name" value="Sec7_dom"/>
</dbReference>
<dbReference type="VEuPathDB" id="MicrosporidiaDB:AEWQ_101070"/>
<sequence length="1063" mass="121924">MDEHKQKLREIQILLHRLFASHNKETRRILDGLPAHPTPASVLDTFELLFSLSKYSNREMLCFLDAFQRFIPVCRVGLGEIGGKIANLKFTPSEKDTDHVILKYFEIVNTVAEDISEESSKSVFSRYMFILSNSVVSRGVQGEVLKRFREFLMRREGFLRFFASKKMYKEIGCTEDSIVDFCELFNDEEMVGVALEYGSLRGLAIDRTRSRYLFQMYYRELPMWYIAGMHESPIPYLYYAFDGVGIYRSVSAEVYGGLSEQEIMKAVDNDMKSEVCSDECSVCVGGIGHQSTAEQELGIAGVREDIRRFNETGSLEHMIERYGKSMTFEFLRYFEETDLKKLGGFLCKLKNEDYLRIFTGTFDFLDMDILDGLRTYLLSFHLSAEGQIIHRVVEAYADKYYSDNVDACTFMDITRDKRTKEFVFNLAFSFLVLNTKFHNPNVKAKPTFRDYMKDFTAEEIPPSFSEEYLESMYQSVKKRPLEFPAKNHPSREHYKIFKRMCRNLKQMEAGRSEPGVMQAFDPEMPGSLKICKQCRMGVHRKLFSSNFRRFLSLEPRAFHQICSRLDVVRPFEEYLEAHRENIPRFIESFTYYFGMNGRVDLYVKLLDVLAKIDGQKNSGVLSDLRISFLKNTAGKDRVQQQYRDAYKELISAEVLDVGLVCDGLRIFLSGDTSGRPCGEEEEGLQRRRQRLVGFVRKVVVDILKKNIARVEDLSMLDGESIAALMEKCVEIGDKERFCRISRFATSEGLLGLFRQILEGSPGFVDDEVLEVFKGVPVHNEDGFRCILLLQNNGVDMFDFVVTVKYESIVCRAINAREGEDGEHLEQSKLEFSARDTLSCYTIEEKYGESLSSPSNLFHFYVSSGSVLNQAKARSIHRSGCPLGEKLFSPEEMDRRLIYMVRKADSMDSKDITNYALWIVNLLSSSLPLLSKFFVRNFGLLLTLKNQAMLNSFIKIFYSRVCKVMNGAELCCSCEYTLLDDVEKFIEMAVKYDLASEKDFEFYFDGKSEMIKSGRIRTLDGSVELVRGKAGEGNEDGCNGGAIETGPEGTDSKVDVETNPDFDL</sequence>
<dbReference type="InterPro" id="IPR023394">
    <property type="entry name" value="Sec7_C_sf"/>
</dbReference>
<dbReference type="GO" id="GO:0016192">
    <property type="term" value="P:vesicle-mediated transport"/>
    <property type="evidence" value="ECO:0007669"/>
    <property type="project" value="UniProtKB-ARBA"/>
</dbReference>
<organism evidence="3">
    <name type="scientific">Encephalitozoon cuniculi</name>
    <name type="common">Microsporidian parasite</name>
    <dbReference type="NCBI Taxonomy" id="6035"/>
    <lineage>
        <taxon>Eukaryota</taxon>
        <taxon>Fungi</taxon>
        <taxon>Fungi incertae sedis</taxon>
        <taxon>Microsporidia</taxon>
        <taxon>Unikaryonidae</taxon>
        <taxon>Encephalitozoon</taxon>
    </lineage>
</organism>
<feature type="region of interest" description="Disordered" evidence="1">
    <location>
        <begin position="1029"/>
        <end position="1063"/>
    </location>
</feature>
<gene>
    <name evidence="3" type="ORF">ECU10_1140</name>
</gene>
<dbReference type="SUPFAM" id="SSF48425">
    <property type="entry name" value="Sec7 domain"/>
    <property type="match status" value="1"/>
</dbReference>
<evidence type="ECO:0000256" key="1">
    <source>
        <dbReference type="SAM" id="MobiDB-lite"/>
    </source>
</evidence>
<feature type="domain" description="SEC7" evidence="2">
    <location>
        <begin position="303"/>
        <end position="479"/>
    </location>
</feature>
<dbReference type="InterPro" id="IPR035999">
    <property type="entry name" value="Sec7_dom_sf"/>
</dbReference>
<proteinExistence type="predicted"/>
<dbReference type="PANTHER" id="PTHR10663:SF388">
    <property type="entry name" value="GOLGI-SPECIFIC BREFELDIN A-RESISTANCE GUANINE NUCLEOTIDE EXCHANGE FACTOR 1"/>
    <property type="match status" value="1"/>
</dbReference>
<dbReference type="GO" id="GO:0005085">
    <property type="term" value="F:guanyl-nucleotide exchange factor activity"/>
    <property type="evidence" value="ECO:0007669"/>
    <property type="project" value="InterPro"/>
</dbReference>
<dbReference type="VEuPathDB" id="MicrosporidiaDB:M970_101070"/>
<dbReference type="AlphaFoldDB" id="M1K9X3"/>
<dbReference type="PANTHER" id="PTHR10663">
    <property type="entry name" value="GUANYL-NUCLEOTIDE EXCHANGE FACTOR"/>
    <property type="match status" value="1"/>
</dbReference>
<dbReference type="GO" id="GO:0032012">
    <property type="term" value="P:regulation of ARF protein signal transduction"/>
    <property type="evidence" value="ECO:0007669"/>
    <property type="project" value="InterPro"/>
</dbReference>
<reference evidence="3" key="1">
    <citation type="journal article" date="2013" name="Eukaryot. Cell">
        <title>Extremely Reduced Levels of Heterozygosity in the Vertebrate Pathogen Encephalitozoon cuniculi.</title>
        <authorList>
            <person name="Selman M."/>
            <person name="Sak B."/>
            <person name="Kvac M."/>
            <person name="Farinelli L."/>
            <person name="Weiss L.M."/>
            <person name="Corradi N."/>
        </authorList>
    </citation>
    <scope>NUCLEOTIDE SEQUENCE</scope>
</reference>
<dbReference type="VEuPathDB" id="MicrosporidiaDB:ECU10_1140"/>
<dbReference type="EMBL" id="KC513613">
    <property type="protein sequence ID" value="AGE96127.1"/>
    <property type="molecule type" value="Genomic_DNA"/>
</dbReference>
<dbReference type="VEuPathDB" id="MicrosporidiaDB:AEWR_101070"/>